<evidence type="ECO:0000256" key="2">
    <source>
        <dbReference type="ARBA" id="ARBA00022475"/>
    </source>
</evidence>
<dbReference type="InterPro" id="IPR004563">
    <property type="entry name" value="Apolipo_AcylTrfase"/>
</dbReference>
<evidence type="ECO:0000313" key="11">
    <source>
        <dbReference type="Proteomes" id="UP000051373"/>
    </source>
</evidence>
<evidence type="ECO:0000256" key="1">
    <source>
        <dbReference type="ARBA" id="ARBA00004651"/>
    </source>
</evidence>
<dbReference type="STRING" id="1703779.AMJ83_03575"/>
<dbReference type="HAMAP" id="MF_01148">
    <property type="entry name" value="Lnt"/>
    <property type="match status" value="1"/>
</dbReference>
<dbReference type="GO" id="GO:0016410">
    <property type="term" value="F:N-acyltransferase activity"/>
    <property type="evidence" value="ECO:0007669"/>
    <property type="project" value="UniProtKB-UniRule"/>
</dbReference>
<organism evidence="10 11">
    <name type="scientific">candidate division WOR_3 bacterium SM23_42</name>
    <dbReference type="NCBI Taxonomy" id="1703779"/>
    <lineage>
        <taxon>Bacteria</taxon>
        <taxon>Bacteria division WOR-3</taxon>
    </lineage>
</organism>
<evidence type="ECO:0000256" key="5">
    <source>
        <dbReference type="ARBA" id="ARBA00022989"/>
    </source>
</evidence>
<dbReference type="Gene3D" id="3.60.110.10">
    <property type="entry name" value="Carbon-nitrogen hydrolase"/>
    <property type="match status" value="1"/>
</dbReference>
<keyword evidence="4 8" id="KW-0812">Transmembrane</keyword>
<dbReference type="InterPro" id="IPR003010">
    <property type="entry name" value="C-N_Hydrolase"/>
</dbReference>
<dbReference type="PROSITE" id="PS50263">
    <property type="entry name" value="CN_HYDROLASE"/>
    <property type="match status" value="1"/>
</dbReference>
<evidence type="ECO:0000256" key="6">
    <source>
        <dbReference type="ARBA" id="ARBA00023136"/>
    </source>
</evidence>
<comment type="similarity">
    <text evidence="8">Belongs to the CN hydrolase family. Apolipoprotein N-acyltransferase subfamily.</text>
</comment>
<evidence type="ECO:0000256" key="8">
    <source>
        <dbReference type="HAMAP-Rule" id="MF_01148"/>
    </source>
</evidence>
<keyword evidence="5 8" id="KW-1133">Transmembrane helix</keyword>
<dbReference type="EC" id="2.3.1.269" evidence="8"/>
<gene>
    <name evidence="8" type="primary">lnt</name>
    <name evidence="10" type="ORF">AMJ83_03575</name>
</gene>
<dbReference type="Pfam" id="PF20154">
    <property type="entry name" value="LNT_N"/>
    <property type="match status" value="1"/>
</dbReference>
<feature type="transmembrane region" description="Helical" evidence="8">
    <location>
        <begin position="471"/>
        <end position="489"/>
    </location>
</feature>
<keyword evidence="3 8" id="KW-0808">Transferase</keyword>
<comment type="subcellular location">
    <subcellularLocation>
        <location evidence="1 8">Cell membrane</location>
        <topology evidence="1 8">Multi-pass membrane protein</topology>
    </subcellularLocation>
</comment>
<evidence type="ECO:0000256" key="4">
    <source>
        <dbReference type="ARBA" id="ARBA00022692"/>
    </source>
</evidence>
<keyword evidence="2 8" id="KW-1003">Cell membrane</keyword>
<dbReference type="InterPro" id="IPR036526">
    <property type="entry name" value="C-N_Hydrolase_sf"/>
</dbReference>
<keyword evidence="7 8" id="KW-0012">Acyltransferase</keyword>
<sequence length="494" mass="56751">MFRYRDYLLLAVAALLMSLSFHPIKLHFLAWFGLVPMLLVIEDVRPGQSFRAGLIFGFLFALFTLFWIVFLQIEVNIKLLMTLGLIVLFLYVGLYYGTTLLIINKTNIWMLPFAVTGLEFIRGIGELGFPWLTLGYTQARYPLFIQQAAIYGVYGISFWLVLLNVLIYRAVKNTNAKNILLAVLVFALPILYGIVRQEPSYKRRVSVGIVQPNIDPNMKFSSELRYETFRRLVNLSTECANASWRENADSLDIIVWPETATPVFLKSPGTYQDLIVQLVNRLRVPIFTGTAIYERRNHEIYNGAVLIEPNRGINQEYRKIHLVPFGEHIPFDRHIAFLRKVDFGEGDYSPGTSLTVFETEKFKFACLICFESIFPELCRRFVHEGADILINITNDGWFGKISGAQQHNNMAILRSVENGVVLLRSANTGISMIVDQFGRVRVERPLFIEDIIVFSLDIDPINTFYRRLGDLLPMISLMLVTVFVARSYILKRRK</sequence>
<dbReference type="PANTHER" id="PTHR38686">
    <property type="entry name" value="APOLIPOPROTEIN N-ACYLTRANSFERASE"/>
    <property type="match status" value="1"/>
</dbReference>
<protein>
    <recommendedName>
        <fullName evidence="8">Apolipoprotein N-acyltransferase</fullName>
        <shortName evidence="8">ALP N-acyltransferase</shortName>
        <ecNumber evidence="8">2.3.1.269</ecNumber>
    </recommendedName>
</protein>
<dbReference type="GO" id="GO:0042158">
    <property type="term" value="P:lipoprotein biosynthetic process"/>
    <property type="evidence" value="ECO:0007669"/>
    <property type="project" value="UniProtKB-UniRule"/>
</dbReference>
<dbReference type="UniPathway" id="UPA00666"/>
<comment type="caution">
    <text evidence="10">The sequence shown here is derived from an EMBL/GenBank/DDBJ whole genome shotgun (WGS) entry which is preliminary data.</text>
</comment>
<dbReference type="GO" id="GO:0005886">
    <property type="term" value="C:plasma membrane"/>
    <property type="evidence" value="ECO:0007669"/>
    <property type="project" value="UniProtKB-SubCell"/>
</dbReference>
<dbReference type="InterPro" id="IPR045378">
    <property type="entry name" value="LNT_N"/>
</dbReference>
<comment type="pathway">
    <text evidence="8">Protein modification; lipoprotein biosynthesis (N-acyl transfer).</text>
</comment>
<dbReference type="AlphaFoldDB" id="A0A0S8FWI8"/>
<feature type="transmembrane region" description="Helical" evidence="8">
    <location>
        <begin position="50"/>
        <end position="71"/>
    </location>
</feature>
<accession>A0A0S8FWI8</accession>
<evidence type="ECO:0000259" key="9">
    <source>
        <dbReference type="PROSITE" id="PS50263"/>
    </source>
</evidence>
<feature type="domain" description="CN hydrolase" evidence="9">
    <location>
        <begin position="210"/>
        <end position="460"/>
    </location>
</feature>
<dbReference type="EMBL" id="LJUJ01000005">
    <property type="protein sequence ID" value="KPK64092.1"/>
    <property type="molecule type" value="Genomic_DNA"/>
</dbReference>
<evidence type="ECO:0000313" key="10">
    <source>
        <dbReference type="EMBL" id="KPK64092.1"/>
    </source>
</evidence>
<evidence type="ECO:0000256" key="3">
    <source>
        <dbReference type="ARBA" id="ARBA00022679"/>
    </source>
</evidence>
<comment type="caution">
    <text evidence="8">Lacks conserved residue(s) required for the propagation of feature annotation.</text>
</comment>
<feature type="transmembrane region" description="Helical" evidence="8">
    <location>
        <begin position="83"/>
        <end position="103"/>
    </location>
</feature>
<dbReference type="CDD" id="cd07571">
    <property type="entry name" value="ALP_N-acyl_transferase"/>
    <property type="match status" value="1"/>
</dbReference>
<comment type="catalytic activity">
    <reaction evidence="8">
        <text>N-terminal S-1,2-diacyl-sn-glyceryl-L-cysteinyl-[lipoprotein] + a glycerophospholipid = N-acyl-S-1,2-diacyl-sn-glyceryl-L-cysteinyl-[lipoprotein] + a 2-acyl-sn-glycero-3-phospholipid + H(+)</text>
        <dbReference type="Rhea" id="RHEA:48228"/>
        <dbReference type="Rhea" id="RHEA-COMP:14681"/>
        <dbReference type="Rhea" id="RHEA-COMP:14684"/>
        <dbReference type="ChEBI" id="CHEBI:15378"/>
        <dbReference type="ChEBI" id="CHEBI:136912"/>
        <dbReference type="ChEBI" id="CHEBI:140656"/>
        <dbReference type="ChEBI" id="CHEBI:140657"/>
        <dbReference type="ChEBI" id="CHEBI:140660"/>
        <dbReference type="EC" id="2.3.1.269"/>
    </reaction>
</comment>
<dbReference type="Proteomes" id="UP000051373">
    <property type="component" value="Unassembled WGS sequence"/>
</dbReference>
<keyword evidence="6 8" id="KW-0472">Membrane</keyword>
<dbReference type="PANTHER" id="PTHR38686:SF1">
    <property type="entry name" value="APOLIPOPROTEIN N-ACYLTRANSFERASE"/>
    <property type="match status" value="1"/>
</dbReference>
<feature type="transmembrane region" description="Helical" evidence="8">
    <location>
        <begin position="148"/>
        <end position="167"/>
    </location>
</feature>
<dbReference type="SUPFAM" id="SSF56317">
    <property type="entry name" value="Carbon-nitrogen hydrolase"/>
    <property type="match status" value="1"/>
</dbReference>
<dbReference type="NCBIfam" id="TIGR00546">
    <property type="entry name" value="lnt"/>
    <property type="match status" value="1"/>
</dbReference>
<dbReference type="Pfam" id="PF00795">
    <property type="entry name" value="CN_hydrolase"/>
    <property type="match status" value="1"/>
</dbReference>
<proteinExistence type="inferred from homology"/>
<name>A0A0S8FWI8_UNCW3</name>
<evidence type="ECO:0000256" key="7">
    <source>
        <dbReference type="ARBA" id="ARBA00023315"/>
    </source>
</evidence>
<reference evidence="10 11" key="1">
    <citation type="journal article" date="2015" name="Microbiome">
        <title>Genomic resolution of linkages in carbon, nitrogen, and sulfur cycling among widespread estuary sediment bacteria.</title>
        <authorList>
            <person name="Baker B.J."/>
            <person name="Lazar C.S."/>
            <person name="Teske A.P."/>
            <person name="Dick G.J."/>
        </authorList>
    </citation>
    <scope>NUCLEOTIDE SEQUENCE [LARGE SCALE GENOMIC DNA]</scope>
    <source>
        <strain evidence="10">SM23_42</strain>
    </source>
</reference>
<comment type="function">
    <text evidence="8">Catalyzes the phospholipid dependent N-acylation of the N-terminal cysteine of apolipoprotein, the last step in lipoprotein maturation.</text>
</comment>
<feature type="transmembrane region" description="Helical" evidence="8">
    <location>
        <begin position="179"/>
        <end position="195"/>
    </location>
</feature>